<name>A0AAV7U7E0_PLEWA</name>
<comment type="caution">
    <text evidence="1">The sequence shown here is derived from an EMBL/GenBank/DDBJ whole genome shotgun (WGS) entry which is preliminary data.</text>
</comment>
<gene>
    <name evidence="1" type="ORF">NDU88_001511</name>
</gene>
<keyword evidence="2" id="KW-1185">Reference proteome</keyword>
<evidence type="ECO:0000313" key="1">
    <source>
        <dbReference type="EMBL" id="KAJ1184708.1"/>
    </source>
</evidence>
<dbReference type="AlphaFoldDB" id="A0AAV7U7E0"/>
<sequence>MFLRFNAYMSDLNVEKEGSQEDFIHRIVSEQVKAVVQESMRQALGKRKGMDEEEFYSLSEDEDHLRSPGGKCYNKKRLLSKDMRQIGVPGGSKSKGTLSGAIESQLDVDKEGCNGDFMIEDDDEYVLDLEYKDDLEDDFGTVFRANSGGSFRRKTV</sequence>
<organism evidence="1 2">
    <name type="scientific">Pleurodeles waltl</name>
    <name type="common">Iberian ribbed newt</name>
    <dbReference type="NCBI Taxonomy" id="8319"/>
    <lineage>
        <taxon>Eukaryota</taxon>
        <taxon>Metazoa</taxon>
        <taxon>Chordata</taxon>
        <taxon>Craniata</taxon>
        <taxon>Vertebrata</taxon>
        <taxon>Euteleostomi</taxon>
        <taxon>Amphibia</taxon>
        <taxon>Batrachia</taxon>
        <taxon>Caudata</taxon>
        <taxon>Salamandroidea</taxon>
        <taxon>Salamandridae</taxon>
        <taxon>Pleurodelinae</taxon>
        <taxon>Pleurodeles</taxon>
    </lineage>
</organism>
<accession>A0AAV7U7E0</accession>
<reference evidence="1" key="1">
    <citation type="journal article" date="2022" name="bioRxiv">
        <title>Sequencing and chromosome-scale assembly of the giantPleurodeles waltlgenome.</title>
        <authorList>
            <person name="Brown T."/>
            <person name="Elewa A."/>
            <person name="Iarovenko S."/>
            <person name="Subramanian E."/>
            <person name="Araus A.J."/>
            <person name="Petzold A."/>
            <person name="Susuki M."/>
            <person name="Suzuki K.-i.T."/>
            <person name="Hayashi T."/>
            <person name="Toyoda A."/>
            <person name="Oliveira C."/>
            <person name="Osipova E."/>
            <person name="Leigh N.D."/>
            <person name="Simon A."/>
            <person name="Yun M.H."/>
        </authorList>
    </citation>
    <scope>NUCLEOTIDE SEQUENCE</scope>
    <source>
        <strain evidence="1">20211129_DDA</strain>
        <tissue evidence="1">Liver</tissue>
    </source>
</reference>
<dbReference type="EMBL" id="JANPWB010000005">
    <property type="protein sequence ID" value="KAJ1184708.1"/>
    <property type="molecule type" value="Genomic_DNA"/>
</dbReference>
<proteinExistence type="predicted"/>
<dbReference type="Proteomes" id="UP001066276">
    <property type="component" value="Chromosome 3_1"/>
</dbReference>
<protein>
    <submittedName>
        <fullName evidence="1">Uncharacterized protein</fullName>
    </submittedName>
</protein>
<evidence type="ECO:0000313" key="2">
    <source>
        <dbReference type="Proteomes" id="UP001066276"/>
    </source>
</evidence>